<dbReference type="PANTHER" id="PTHR11616:SF233">
    <property type="entry name" value="TRANSPORTER"/>
    <property type="match status" value="1"/>
</dbReference>
<dbReference type="InterPro" id="IPR037272">
    <property type="entry name" value="SNS_sf"/>
</dbReference>
<evidence type="ECO:0000313" key="9">
    <source>
        <dbReference type="Proteomes" id="UP000314982"/>
    </source>
</evidence>
<sequence>MMEKPPLPSNEEGTSMGESRSEAELLDLGVQGTSGGAASSGDADDRPAWDSKLQYVLAQVGFSVGLGNVWRFPYLCHQNGGGESHSVGPI</sequence>
<evidence type="ECO:0000256" key="4">
    <source>
        <dbReference type="ARBA" id="ARBA00022989"/>
    </source>
</evidence>
<keyword evidence="4" id="KW-1133">Transmembrane helix</keyword>
<comment type="subcellular location">
    <subcellularLocation>
        <location evidence="1">Membrane</location>
        <topology evidence="1">Multi-pass membrane protein</topology>
    </subcellularLocation>
</comment>
<feature type="binding site" evidence="6">
    <location>
        <position position="68"/>
    </location>
    <ligand>
        <name>Na(+)</name>
        <dbReference type="ChEBI" id="CHEBI:29101"/>
        <label>1</label>
    </ligand>
</feature>
<keyword evidence="2" id="KW-0813">Transport</keyword>
<keyword evidence="6" id="KW-0479">Metal-binding</keyword>
<feature type="binding site" evidence="6">
    <location>
        <position position="61"/>
    </location>
    <ligand>
        <name>Na(+)</name>
        <dbReference type="ChEBI" id="CHEBI:29101"/>
        <label>1</label>
    </ligand>
</feature>
<keyword evidence="3" id="KW-0812">Transmembrane</keyword>
<dbReference type="InterPro" id="IPR000175">
    <property type="entry name" value="Na/ntran_symport"/>
</dbReference>
<evidence type="ECO:0000256" key="5">
    <source>
        <dbReference type="ARBA" id="ARBA00023136"/>
    </source>
</evidence>
<dbReference type="GO" id="GO:0006865">
    <property type="term" value="P:amino acid transport"/>
    <property type="evidence" value="ECO:0007669"/>
    <property type="project" value="TreeGrafter"/>
</dbReference>
<proteinExistence type="predicted"/>
<organism evidence="8 9">
    <name type="scientific">Hucho hucho</name>
    <name type="common">huchen</name>
    <dbReference type="NCBI Taxonomy" id="62062"/>
    <lineage>
        <taxon>Eukaryota</taxon>
        <taxon>Metazoa</taxon>
        <taxon>Chordata</taxon>
        <taxon>Craniata</taxon>
        <taxon>Vertebrata</taxon>
        <taxon>Euteleostomi</taxon>
        <taxon>Actinopterygii</taxon>
        <taxon>Neopterygii</taxon>
        <taxon>Teleostei</taxon>
        <taxon>Protacanthopterygii</taxon>
        <taxon>Salmoniformes</taxon>
        <taxon>Salmonidae</taxon>
        <taxon>Salmoninae</taxon>
        <taxon>Hucho</taxon>
    </lineage>
</organism>
<dbReference type="PANTHER" id="PTHR11616">
    <property type="entry name" value="SODIUM/CHLORIDE DEPENDENT TRANSPORTER"/>
    <property type="match status" value="1"/>
</dbReference>
<dbReference type="Ensembl" id="ENSHHUT00000001449.1">
    <property type="protein sequence ID" value="ENSHHUP00000001415.1"/>
    <property type="gene ID" value="ENSHHUG00000000947.1"/>
</dbReference>
<dbReference type="Proteomes" id="UP000314982">
    <property type="component" value="Unassembled WGS sequence"/>
</dbReference>
<protein>
    <recommendedName>
        <fullName evidence="10">Transporter</fullName>
    </recommendedName>
</protein>
<keyword evidence="5" id="KW-0472">Membrane</keyword>
<reference evidence="8" key="2">
    <citation type="submission" date="2025-08" db="UniProtKB">
        <authorList>
            <consortium name="Ensembl"/>
        </authorList>
    </citation>
    <scope>IDENTIFICATION</scope>
</reference>
<feature type="binding site" evidence="6">
    <location>
        <position position="64"/>
    </location>
    <ligand>
        <name>Na(+)</name>
        <dbReference type="ChEBI" id="CHEBI:29101"/>
        <label>1</label>
    </ligand>
</feature>
<evidence type="ECO:0000256" key="7">
    <source>
        <dbReference type="SAM" id="MobiDB-lite"/>
    </source>
</evidence>
<evidence type="ECO:0000256" key="6">
    <source>
        <dbReference type="PIRSR" id="PIRSR600175-1"/>
    </source>
</evidence>
<dbReference type="GO" id="GO:0035725">
    <property type="term" value="P:sodium ion transmembrane transport"/>
    <property type="evidence" value="ECO:0007669"/>
    <property type="project" value="TreeGrafter"/>
</dbReference>
<evidence type="ECO:0000256" key="3">
    <source>
        <dbReference type="ARBA" id="ARBA00022692"/>
    </source>
</evidence>
<evidence type="ECO:0008006" key="10">
    <source>
        <dbReference type="Google" id="ProtNLM"/>
    </source>
</evidence>
<keyword evidence="9" id="KW-1185">Reference proteome</keyword>
<reference evidence="9" key="1">
    <citation type="submission" date="2018-06" db="EMBL/GenBank/DDBJ databases">
        <title>Genome assembly of Danube salmon.</title>
        <authorList>
            <person name="Macqueen D.J."/>
            <person name="Gundappa M.K."/>
        </authorList>
    </citation>
    <scope>NUCLEOTIDE SEQUENCE [LARGE SCALE GENOMIC DNA]</scope>
</reference>
<accession>A0A4W5JT69</accession>
<dbReference type="SUPFAM" id="SSF161070">
    <property type="entry name" value="SNF-like"/>
    <property type="match status" value="1"/>
</dbReference>
<dbReference type="GeneTree" id="ENSGT00940000163157"/>
<keyword evidence="6" id="KW-0915">Sodium</keyword>
<dbReference type="PROSITE" id="PS50267">
    <property type="entry name" value="NA_NEUROTRAN_SYMP_3"/>
    <property type="match status" value="1"/>
</dbReference>
<dbReference type="GO" id="GO:0046872">
    <property type="term" value="F:metal ion binding"/>
    <property type="evidence" value="ECO:0007669"/>
    <property type="project" value="UniProtKB-KW"/>
</dbReference>
<name>A0A4W5JT69_9TELE</name>
<evidence type="ECO:0000256" key="1">
    <source>
        <dbReference type="ARBA" id="ARBA00004141"/>
    </source>
</evidence>
<dbReference type="STRING" id="62062.ENSHHUP00000001415"/>
<dbReference type="GO" id="GO:0005886">
    <property type="term" value="C:plasma membrane"/>
    <property type="evidence" value="ECO:0007669"/>
    <property type="project" value="TreeGrafter"/>
</dbReference>
<evidence type="ECO:0000313" key="8">
    <source>
        <dbReference type="Ensembl" id="ENSHHUP00000001415.1"/>
    </source>
</evidence>
<dbReference type="AlphaFoldDB" id="A0A4W5JT69"/>
<reference evidence="8" key="3">
    <citation type="submission" date="2025-09" db="UniProtKB">
        <authorList>
            <consortium name="Ensembl"/>
        </authorList>
    </citation>
    <scope>IDENTIFICATION</scope>
</reference>
<dbReference type="Pfam" id="PF00209">
    <property type="entry name" value="SNF"/>
    <property type="match status" value="1"/>
</dbReference>
<evidence type="ECO:0000256" key="2">
    <source>
        <dbReference type="ARBA" id="ARBA00022448"/>
    </source>
</evidence>
<feature type="region of interest" description="Disordered" evidence="7">
    <location>
        <begin position="1"/>
        <end position="46"/>
    </location>
</feature>